<organism evidence="3 4">
    <name type="scientific">Limihaloglobus sulfuriphilus</name>
    <dbReference type="NCBI Taxonomy" id="1851148"/>
    <lineage>
        <taxon>Bacteria</taxon>
        <taxon>Pseudomonadati</taxon>
        <taxon>Planctomycetota</taxon>
        <taxon>Phycisphaerae</taxon>
        <taxon>Sedimentisphaerales</taxon>
        <taxon>Sedimentisphaeraceae</taxon>
        <taxon>Limihaloglobus</taxon>
    </lineage>
</organism>
<evidence type="ECO:0000259" key="2">
    <source>
        <dbReference type="PROSITE" id="PS50110"/>
    </source>
</evidence>
<proteinExistence type="predicted"/>
<dbReference type="KEGG" id="pbas:SMSP2_02776"/>
<gene>
    <name evidence="3" type="ORF">SMSP2_02776</name>
</gene>
<evidence type="ECO:0000313" key="3">
    <source>
        <dbReference type="EMBL" id="AQQ72392.1"/>
    </source>
</evidence>
<dbReference type="Gene3D" id="3.40.50.2300">
    <property type="match status" value="1"/>
</dbReference>
<reference evidence="4" key="1">
    <citation type="submission" date="2017-02" db="EMBL/GenBank/DDBJ databases">
        <title>Comparative genomics and description of representatives of a novel lineage of planctomycetes thriving in anoxic sediments.</title>
        <authorList>
            <person name="Spring S."/>
            <person name="Bunk B."/>
            <person name="Sproer C."/>
        </authorList>
    </citation>
    <scope>NUCLEOTIDE SEQUENCE [LARGE SCALE GENOMIC DNA]</scope>
    <source>
        <strain evidence="4">SM-Chi-D1</strain>
    </source>
</reference>
<dbReference type="InterPro" id="IPR001789">
    <property type="entry name" value="Sig_transdc_resp-reg_receiver"/>
</dbReference>
<keyword evidence="4" id="KW-1185">Reference proteome</keyword>
<feature type="domain" description="Response regulatory" evidence="2">
    <location>
        <begin position="1"/>
        <end position="113"/>
    </location>
</feature>
<dbReference type="Pfam" id="PF00072">
    <property type="entry name" value="Response_reg"/>
    <property type="match status" value="1"/>
</dbReference>
<dbReference type="RefSeq" id="WP_186804746.1">
    <property type="nucleotide sequence ID" value="NZ_CP019646.1"/>
</dbReference>
<comment type="caution">
    <text evidence="1">Lacks conserved residue(s) required for the propagation of feature annotation.</text>
</comment>
<dbReference type="AlphaFoldDB" id="A0A1Q2MJ56"/>
<evidence type="ECO:0000313" key="4">
    <source>
        <dbReference type="Proteomes" id="UP000188181"/>
    </source>
</evidence>
<evidence type="ECO:0000256" key="1">
    <source>
        <dbReference type="PROSITE-ProRule" id="PRU00169"/>
    </source>
</evidence>
<dbReference type="GO" id="GO:0000160">
    <property type="term" value="P:phosphorelay signal transduction system"/>
    <property type="evidence" value="ECO:0007669"/>
    <property type="project" value="InterPro"/>
</dbReference>
<dbReference type="SUPFAM" id="SSF52172">
    <property type="entry name" value="CheY-like"/>
    <property type="match status" value="1"/>
</dbReference>
<dbReference type="EMBL" id="CP019646">
    <property type="protein sequence ID" value="AQQ72392.1"/>
    <property type="molecule type" value="Genomic_DNA"/>
</dbReference>
<protein>
    <submittedName>
        <fullName evidence="3">Response regulator GlrR</fullName>
    </submittedName>
</protein>
<dbReference type="Proteomes" id="UP000188181">
    <property type="component" value="Chromosome"/>
</dbReference>
<dbReference type="InterPro" id="IPR011006">
    <property type="entry name" value="CheY-like_superfamily"/>
</dbReference>
<name>A0A1Q2MJ56_9BACT</name>
<sequence length="135" mass="14534">MDNVLVTGIEKTKSDALRELPIRVIAQSSSKGALDCLRRLNIDSIISNWEMPDAPDGHFIKRIKDALPSMPVIAVVESGNAAQEIAARCTGVSAVITDDIEPDEFRELIAEMLGIGIEAVSNNYKLILGSAEPTS</sequence>
<accession>A0A1Q2MJ56</accession>
<dbReference type="PROSITE" id="PS50110">
    <property type="entry name" value="RESPONSE_REGULATORY"/>
    <property type="match status" value="1"/>
</dbReference>